<keyword evidence="2" id="KW-1185">Reference proteome</keyword>
<accession>A0A328U3P3</accession>
<gene>
    <name evidence="1" type="ORF">DL346_01640</name>
</gene>
<reference evidence="1 2" key="1">
    <citation type="submission" date="2018-06" db="EMBL/GenBank/DDBJ databases">
        <title>Paenibacillus montanisoli sp. nov., isolated from mountain area soil.</title>
        <authorList>
            <person name="Wu M."/>
        </authorList>
    </citation>
    <scope>NUCLEOTIDE SEQUENCE [LARGE SCALE GENOMIC DNA]</scope>
    <source>
        <strain evidence="1 2">RA17</strain>
    </source>
</reference>
<dbReference type="EMBL" id="QLUW01000001">
    <property type="protein sequence ID" value="RAP77230.1"/>
    <property type="molecule type" value="Genomic_DNA"/>
</dbReference>
<dbReference type="OrthoDB" id="2628846at2"/>
<dbReference type="Proteomes" id="UP000249260">
    <property type="component" value="Unassembled WGS sequence"/>
</dbReference>
<organism evidence="1 2">
    <name type="scientific">Paenibacillus montanisoli</name>
    <dbReference type="NCBI Taxonomy" id="2081970"/>
    <lineage>
        <taxon>Bacteria</taxon>
        <taxon>Bacillati</taxon>
        <taxon>Bacillota</taxon>
        <taxon>Bacilli</taxon>
        <taxon>Bacillales</taxon>
        <taxon>Paenibacillaceae</taxon>
        <taxon>Paenibacillus</taxon>
    </lineage>
</organism>
<comment type="caution">
    <text evidence="1">The sequence shown here is derived from an EMBL/GenBank/DDBJ whole genome shotgun (WGS) entry which is preliminary data.</text>
</comment>
<dbReference type="AlphaFoldDB" id="A0A328U3P3"/>
<name>A0A328U3P3_9BACL</name>
<sequence length="99" mass="11630">MKRKIIVIILVITVILFLTNPGDSKYESWLENNHGVSCTNDGIDIKCKQVKETEEIIEWRSRHVKHLGIYSIYDDYYENKKGEEIIIRAVGILNTFFNR</sequence>
<evidence type="ECO:0000313" key="1">
    <source>
        <dbReference type="EMBL" id="RAP77230.1"/>
    </source>
</evidence>
<protein>
    <submittedName>
        <fullName evidence="1">Uncharacterized protein</fullName>
    </submittedName>
</protein>
<dbReference type="RefSeq" id="WP_112880355.1">
    <property type="nucleotide sequence ID" value="NZ_QLUW01000001.1"/>
</dbReference>
<evidence type="ECO:0000313" key="2">
    <source>
        <dbReference type="Proteomes" id="UP000249260"/>
    </source>
</evidence>
<proteinExistence type="predicted"/>